<proteinExistence type="predicted"/>
<feature type="region of interest" description="Disordered" evidence="1">
    <location>
        <begin position="1"/>
        <end position="48"/>
    </location>
</feature>
<evidence type="ECO:0000313" key="3">
    <source>
        <dbReference type="Proteomes" id="UP000515312"/>
    </source>
</evidence>
<dbReference type="KEGG" id="adin:H7849_01550"/>
<organism evidence="2 3">
    <name type="scientific">Alloacidobacterium dinghuense</name>
    <dbReference type="NCBI Taxonomy" id="2763107"/>
    <lineage>
        <taxon>Bacteria</taxon>
        <taxon>Pseudomonadati</taxon>
        <taxon>Acidobacteriota</taxon>
        <taxon>Terriglobia</taxon>
        <taxon>Terriglobales</taxon>
        <taxon>Acidobacteriaceae</taxon>
        <taxon>Alloacidobacterium</taxon>
    </lineage>
</organism>
<name>A0A7G8BJK6_9BACT</name>
<feature type="compositionally biased region" description="Basic residues" evidence="1">
    <location>
        <begin position="95"/>
        <end position="106"/>
    </location>
</feature>
<dbReference type="AlphaFoldDB" id="A0A7G8BJK6"/>
<dbReference type="InterPro" id="IPR013325">
    <property type="entry name" value="RNA_pol_sigma_r2"/>
</dbReference>
<feature type="compositionally biased region" description="Polar residues" evidence="1">
    <location>
        <begin position="107"/>
        <end position="117"/>
    </location>
</feature>
<sequence>MNAELPEHEEGRIDAENQALATARVVPADRSRSDSGWKPAHAGEPKDEGALKEAVLIRRICDGESELFAELVRPYQKMVYITAISIVRNEYDARKSRRRPFSRHSRISSNFEESASSVRGLRRSR</sequence>
<keyword evidence="3" id="KW-1185">Reference proteome</keyword>
<dbReference type="GO" id="GO:0006352">
    <property type="term" value="P:DNA-templated transcription initiation"/>
    <property type="evidence" value="ECO:0007669"/>
    <property type="project" value="InterPro"/>
</dbReference>
<protein>
    <submittedName>
        <fullName evidence="2">Uncharacterized protein</fullName>
    </submittedName>
</protein>
<evidence type="ECO:0000256" key="1">
    <source>
        <dbReference type="SAM" id="MobiDB-lite"/>
    </source>
</evidence>
<evidence type="ECO:0000313" key="2">
    <source>
        <dbReference type="EMBL" id="QNI32726.1"/>
    </source>
</evidence>
<dbReference type="Proteomes" id="UP000515312">
    <property type="component" value="Chromosome"/>
</dbReference>
<reference evidence="2 3" key="1">
    <citation type="submission" date="2020-08" db="EMBL/GenBank/DDBJ databases">
        <title>Edaphobacter telluris sp. nov. and Acidobacterium dinghuensis sp. nov., two acidobacteria isolated from forest soil.</title>
        <authorList>
            <person name="Fu J."/>
            <person name="Qiu L."/>
        </authorList>
    </citation>
    <scope>NUCLEOTIDE SEQUENCE [LARGE SCALE GENOMIC DNA]</scope>
    <source>
        <strain evidence="2">4Y35</strain>
    </source>
</reference>
<feature type="region of interest" description="Disordered" evidence="1">
    <location>
        <begin position="92"/>
        <end position="125"/>
    </location>
</feature>
<dbReference type="GO" id="GO:0003700">
    <property type="term" value="F:DNA-binding transcription factor activity"/>
    <property type="evidence" value="ECO:0007669"/>
    <property type="project" value="InterPro"/>
</dbReference>
<accession>A0A7G8BJK6</accession>
<feature type="compositionally biased region" description="Basic and acidic residues" evidence="1">
    <location>
        <begin position="27"/>
        <end position="48"/>
    </location>
</feature>
<dbReference type="EMBL" id="CP060394">
    <property type="protein sequence ID" value="QNI32726.1"/>
    <property type="molecule type" value="Genomic_DNA"/>
</dbReference>
<dbReference type="SUPFAM" id="SSF88946">
    <property type="entry name" value="Sigma2 domain of RNA polymerase sigma factors"/>
    <property type="match status" value="1"/>
</dbReference>
<feature type="compositionally biased region" description="Basic and acidic residues" evidence="1">
    <location>
        <begin position="1"/>
        <end position="15"/>
    </location>
</feature>
<gene>
    <name evidence="2" type="ORF">H7849_01550</name>
</gene>
<dbReference type="RefSeq" id="WP_186743680.1">
    <property type="nucleotide sequence ID" value="NZ_CP060394.1"/>
</dbReference>